<dbReference type="RefSeq" id="WP_090284888.1">
    <property type="nucleotide sequence ID" value="NZ_FMWO01000040.1"/>
</dbReference>
<evidence type="ECO:0000313" key="2">
    <source>
        <dbReference type="EMBL" id="SCZ84982.1"/>
    </source>
</evidence>
<name>A0A1G5SCV6_9PROT</name>
<feature type="transmembrane region" description="Helical" evidence="1">
    <location>
        <begin position="47"/>
        <end position="65"/>
    </location>
</feature>
<keyword evidence="3" id="KW-1185">Reference proteome</keyword>
<feature type="transmembrane region" description="Helical" evidence="1">
    <location>
        <begin position="7"/>
        <end position="27"/>
    </location>
</feature>
<accession>A0A1G5SCV6</accession>
<proteinExistence type="predicted"/>
<reference evidence="2 3" key="1">
    <citation type="submission" date="2016-10" db="EMBL/GenBank/DDBJ databases">
        <authorList>
            <person name="de Groot N.N."/>
        </authorList>
    </citation>
    <scope>NUCLEOTIDE SEQUENCE [LARGE SCALE GENOMIC DNA]</scope>
    <source>
        <strain evidence="2">1</strain>
    </source>
</reference>
<evidence type="ECO:0000313" key="3">
    <source>
        <dbReference type="Proteomes" id="UP000198729"/>
    </source>
</evidence>
<dbReference type="AlphaFoldDB" id="A0A1G5SCV6"/>
<evidence type="ECO:0000256" key="1">
    <source>
        <dbReference type="SAM" id="Phobius"/>
    </source>
</evidence>
<dbReference type="STRING" id="51642.NSMM_330002"/>
<keyword evidence="1" id="KW-0472">Membrane</keyword>
<sequence>MDKPSMLIDFLPLVIIIVITWMIAHGIKNIANKYPPAAPEQSGVSGVGGWLLLLVTGLMFLVPLMRAVNINTDFMIVEDQYPNLESVAALGIYNPRPAGHSCLCVT</sequence>
<dbReference type="Proteomes" id="UP000198729">
    <property type="component" value="Unassembled WGS sequence"/>
</dbReference>
<dbReference type="EMBL" id="FMWO01000040">
    <property type="protein sequence ID" value="SCZ84982.1"/>
    <property type="molecule type" value="Genomic_DNA"/>
</dbReference>
<organism evidence="2 3">
    <name type="scientific">Nitrosomonas mobilis</name>
    <dbReference type="NCBI Taxonomy" id="51642"/>
    <lineage>
        <taxon>Bacteria</taxon>
        <taxon>Pseudomonadati</taxon>
        <taxon>Pseudomonadota</taxon>
        <taxon>Betaproteobacteria</taxon>
        <taxon>Nitrosomonadales</taxon>
        <taxon>Nitrosomonadaceae</taxon>
        <taxon>Nitrosomonas</taxon>
    </lineage>
</organism>
<keyword evidence="1" id="KW-0812">Transmembrane</keyword>
<keyword evidence="1" id="KW-1133">Transmembrane helix</keyword>
<protein>
    <submittedName>
        <fullName evidence="2">Uncharacterized protein</fullName>
    </submittedName>
</protein>
<gene>
    <name evidence="2" type="ORF">NSMM_330002</name>
</gene>